<accession>A0ABY4QFV2</accession>
<dbReference type="EMBL" id="CP097320">
    <property type="protein sequence ID" value="UQX09364.1"/>
    <property type="molecule type" value="Genomic_DNA"/>
</dbReference>
<proteinExistence type="predicted"/>
<evidence type="ECO:0000313" key="1">
    <source>
        <dbReference type="EMBL" id="UQX09364.1"/>
    </source>
</evidence>
<dbReference type="RefSeq" id="WP_219067714.1">
    <property type="nucleotide sequence ID" value="NZ_CAJUXY010000024.1"/>
</dbReference>
<sequence>MGFHLPLSLPAVSRREAWFQPQIDYSWHNRRVDPQRKIAIVQQQIDAATDDDGVADVNVRVHQNEVALRSALGTENPTYLGFSTNSVLVGVANTKGALPQG</sequence>
<gene>
    <name evidence="1" type="ORF">M5I08_13060</name>
</gene>
<keyword evidence="2" id="KW-1185">Reference proteome</keyword>
<protein>
    <submittedName>
        <fullName evidence="1">Uncharacterized protein</fullName>
    </submittedName>
</protein>
<reference evidence="1" key="1">
    <citation type="submission" date="2022-05" db="EMBL/GenBank/DDBJ databases">
        <title>A methanotrophic Mycobacterium dominates a cave microbial ecosystem.</title>
        <authorList>
            <person name="Van Spanning R.J.M."/>
            <person name="Guan Q."/>
            <person name="Melkonian C."/>
            <person name="Gallant J."/>
            <person name="Polerecky L."/>
            <person name="Flot J.-F."/>
            <person name="Brandt B.W."/>
            <person name="Braster M."/>
            <person name="Iturbe Espinoza P."/>
            <person name="Aerts J."/>
            <person name="Meima-Franke M."/>
            <person name="Piersma S.R."/>
            <person name="Bunduc C."/>
            <person name="Ummels R."/>
            <person name="Pain A."/>
            <person name="Fleming E.J."/>
            <person name="van der Wel N."/>
            <person name="Gherman V.D."/>
            <person name="Sarbu S.M."/>
            <person name="Bodelier P.L.E."/>
            <person name="Bitter W."/>
        </authorList>
    </citation>
    <scope>NUCLEOTIDE SEQUENCE</scope>
    <source>
        <strain evidence="1">Sulfur Cave</strain>
    </source>
</reference>
<name>A0ABY4QFV2_9MYCO</name>
<evidence type="ECO:0000313" key="2">
    <source>
        <dbReference type="Proteomes" id="UP001056610"/>
    </source>
</evidence>
<dbReference type="Proteomes" id="UP001056610">
    <property type="component" value="Chromosome"/>
</dbReference>
<organism evidence="1 2">
    <name type="scientific">Candidatus Mycobacterium methanotrophicum</name>
    <dbReference type="NCBI Taxonomy" id="2943498"/>
    <lineage>
        <taxon>Bacteria</taxon>
        <taxon>Bacillati</taxon>
        <taxon>Actinomycetota</taxon>
        <taxon>Actinomycetes</taxon>
        <taxon>Mycobacteriales</taxon>
        <taxon>Mycobacteriaceae</taxon>
        <taxon>Mycobacterium</taxon>
    </lineage>
</organism>